<dbReference type="Pfam" id="PF13848">
    <property type="entry name" value="Thioredoxin_6"/>
    <property type="match status" value="1"/>
</dbReference>
<evidence type="ECO:0000256" key="13">
    <source>
        <dbReference type="RuleBase" id="RU361130"/>
    </source>
</evidence>
<evidence type="ECO:0000256" key="10">
    <source>
        <dbReference type="ARBA" id="ARBA00023284"/>
    </source>
</evidence>
<dbReference type="InterPro" id="IPR036249">
    <property type="entry name" value="Thioredoxin-like_sf"/>
</dbReference>
<evidence type="ECO:0000256" key="6">
    <source>
        <dbReference type="ARBA" id="ARBA00022737"/>
    </source>
</evidence>
<dbReference type="NCBIfam" id="TIGR01126">
    <property type="entry name" value="pdi_dom"/>
    <property type="match status" value="2"/>
</dbReference>
<dbReference type="AlphaFoldDB" id="A0A0X3Q5X0"/>
<dbReference type="PROSITE" id="PS51352">
    <property type="entry name" value="THIOREDOXIN_2"/>
    <property type="match status" value="2"/>
</dbReference>
<evidence type="ECO:0000256" key="2">
    <source>
        <dbReference type="ARBA" id="ARBA00004319"/>
    </source>
</evidence>
<gene>
    <name evidence="15" type="primary">ERP60</name>
    <name evidence="15" type="ORF">TR163839</name>
</gene>
<dbReference type="GO" id="GO:0005788">
    <property type="term" value="C:endoplasmic reticulum lumen"/>
    <property type="evidence" value="ECO:0007669"/>
    <property type="project" value="UniProtKB-SubCell"/>
</dbReference>
<dbReference type="GO" id="GO:0006457">
    <property type="term" value="P:protein folding"/>
    <property type="evidence" value="ECO:0007669"/>
    <property type="project" value="TreeGrafter"/>
</dbReference>
<accession>A0A0X3Q5X0</accession>
<evidence type="ECO:0000313" key="15">
    <source>
        <dbReference type="EMBL" id="JAP59364.1"/>
    </source>
</evidence>
<evidence type="ECO:0000259" key="14">
    <source>
        <dbReference type="PROSITE" id="PS51352"/>
    </source>
</evidence>
<feature type="disulfide bond" description="Redox-active" evidence="11">
    <location>
        <begin position="401"/>
        <end position="404"/>
    </location>
</feature>
<dbReference type="Gene3D" id="3.40.30.10">
    <property type="entry name" value="Glutaredoxin"/>
    <property type="match status" value="4"/>
</dbReference>
<keyword evidence="5 13" id="KW-0732">Signal</keyword>
<feature type="domain" description="Thioredoxin" evidence="14">
    <location>
        <begin position="351"/>
        <end position="480"/>
    </location>
</feature>
<evidence type="ECO:0000256" key="11">
    <source>
        <dbReference type="PIRSR" id="PIRSR605792-51"/>
    </source>
</evidence>
<dbReference type="PANTHER" id="PTHR18929:SF132">
    <property type="entry name" value="PROTEIN DISULFIDE-ISOMERASE A3"/>
    <property type="match status" value="1"/>
</dbReference>
<keyword evidence="9 13" id="KW-0413">Isomerase</keyword>
<dbReference type="CDD" id="cd02995">
    <property type="entry name" value="PDI_a_PDI_a'_C"/>
    <property type="match status" value="1"/>
</dbReference>
<dbReference type="CDD" id="cd02961">
    <property type="entry name" value="PDI_a_family"/>
    <property type="match status" value="1"/>
</dbReference>
<proteinExistence type="inferred from homology"/>
<dbReference type="PANTHER" id="PTHR18929">
    <property type="entry name" value="PROTEIN DISULFIDE ISOMERASE"/>
    <property type="match status" value="1"/>
</dbReference>
<dbReference type="InterPro" id="IPR017937">
    <property type="entry name" value="Thioredoxin_CS"/>
</dbReference>
<keyword evidence="8 11" id="KW-1015">Disulfide bond</keyword>
<dbReference type="GO" id="GO:0034976">
    <property type="term" value="P:response to endoplasmic reticulum stress"/>
    <property type="evidence" value="ECO:0007669"/>
    <property type="project" value="TreeGrafter"/>
</dbReference>
<keyword evidence="6" id="KW-0677">Repeat</keyword>
<feature type="chain" id="PRO_5006988099" description="Protein disulfide-isomerase" evidence="13">
    <location>
        <begin position="27"/>
        <end position="497"/>
    </location>
</feature>
<dbReference type="NCBIfam" id="TIGR01130">
    <property type="entry name" value="ER_PDI_fam"/>
    <property type="match status" value="1"/>
</dbReference>
<comment type="similarity">
    <text evidence="3 12">Belongs to the protein disulfide isomerase family.</text>
</comment>
<dbReference type="InterPro" id="IPR005788">
    <property type="entry name" value="PDI_thioredoxin-like_dom"/>
</dbReference>
<evidence type="ECO:0000256" key="4">
    <source>
        <dbReference type="ARBA" id="ARBA00012723"/>
    </source>
</evidence>
<dbReference type="InterPro" id="IPR013766">
    <property type="entry name" value="Thioredoxin_domain"/>
</dbReference>
<evidence type="ECO:0000256" key="1">
    <source>
        <dbReference type="ARBA" id="ARBA00001182"/>
    </source>
</evidence>
<comment type="subcellular location">
    <subcellularLocation>
        <location evidence="2">Endoplasmic reticulum lumen</location>
    </subcellularLocation>
</comment>
<keyword evidence="7" id="KW-0256">Endoplasmic reticulum</keyword>
<evidence type="ECO:0000256" key="5">
    <source>
        <dbReference type="ARBA" id="ARBA00022729"/>
    </source>
</evidence>
<dbReference type="PROSITE" id="PS00194">
    <property type="entry name" value="THIOREDOXIN_1"/>
    <property type="match status" value="2"/>
</dbReference>
<dbReference type="FunFam" id="3.40.30.10:FF:000017">
    <property type="entry name" value="Protein disulfide-isomerase A4"/>
    <property type="match status" value="1"/>
</dbReference>
<evidence type="ECO:0000256" key="12">
    <source>
        <dbReference type="RuleBase" id="RU004208"/>
    </source>
</evidence>
<evidence type="ECO:0000256" key="9">
    <source>
        <dbReference type="ARBA" id="ARBA00023235"/>
    </source>
</evidence>
<evidence type="ECO:0000256" key="3">
    <source>
        <dbReference type="ARBA" id="ARBA00006347"/>
    </source>
</evidence>
<dbReference type="PRINTS" id="PR00421">
    <property type="entry name" value="THIOREDOXIN"/>
</dbReference>
<comment type="catalytic activity">
    <reaction evidence="1 13">
        <text>Catalyzes the rearrangement of -S-S- bonds in proteins.</text>
        <dbReference type="EC" id="5.3.4.1"/>
    </reaction>
</comment>
<feature type="domain" description="Thioredoxin" evidence="14">
    <location>
        <begin position="21"/>
        <end position="137"/>
    </location>
</feature>
<dbReference type="SUPFAM" id="SSF52833">
    <property type="entry name" value="Thioredoxin-like"/>
    <property type="match status" value="2"/>
</dbReference>
<protein>
    <recommendedName>
        <fullName evidence="4 13">Protein disulfide-isomerase</fullName>
        <ecNumber evidence="4 13">5.3.4.1</ecNumber>
    </recommendedName>
</protein>
<organism evidence="15">
    <name type="scientific">Schistocephalus solidus</name>
    <name type="common">Tapeworm</name>
    <dbReference type="NCBI Taxonomy" id="70667"/>
    <lineage>
        <taxon>Eukaryota</taxon>
        <taxon>Metazoa</taxon>
        <taxon>Spiralia</taxon>
        <taxon>Lophotrochozoa</taxon>
        <taxon>Platyhelminthes</taxon>
        <taxon>Cestoda</taxon>
        <taxon>Eucestoda</taxon>
        <taxon>Diphyllobothriidea</taxon>
        <taxon>Diphyllobothriidae</taxon>
        <taxon>Schistocephalus</taxon>
    </lineage>
</organism>
<dbReference type="Pfam" id="PF00085">
    <property type="entry name" value="Thioredoxin"/>
    <property type="match status" value="2"/>
</dbReference>
<name>A0A0X3Q5X0_SCHSO</name>
<dbReference type="GO" id="GO:0003756">
    <property type="term" value="F:protein disulfide isomerase activity"/>
    <property type="evidence" value="ECO:0007669"/>
    <property type="project" value="UniProtKB-EC"/>
</dbReference>
<reference evidence="15" key="1">
    <citation type="submission" date="2016-01" db="EMBL/GenBank/DDBJ databases">
        <title>Reference transcriptome for the parasite Schistocephalus solidus: insights into the molecular evolution of parasitism.</title>
        <authorList>
            <person name="Hebert F.O."/>
            <person name="Grambauer S."/>
            <person name="Barber I."/>
            <person name="Landry C.R."/>
            <person name="Aubin-Horth N."/>
        </authorList>
    </citation>
    <scope>NUCLEOTIDE SEQUENCE</scope>
</reference>
<evidence type="ECO:0000256" key="7">
    <source>
        <dbReference type="ARBA" id="ARBA00022824"/>
    </source>
</evidence>
<evidence type="ECO:0000256" key="8">
    <source>
        <dbReference type="ARBA" id="ARBA00023157"/>
    </source>
</evidence>
<dbReference type="InterPro" id="IPR005792">
    <property type="entry name" value="Prot_disulphide_isomerase"/>
</dbReference>
<feature type="signal peptide" evidence="13">
    <location>
        <begin position="1"/>
        <end position="26"/>
    </location>
</feature>
<feature type="disulfide bond" description="Redox-active" evidence="11">
    <location>
        <begin position="56"/>
        <end position="59"/>
    </location>
</feature>
<keyword evidence="10 11" id="KW-0676">Redox-active center</keyword>
<dbReference type="EC" id="5.3.4.1" evidence="4 13"/>
<dbReference type="EMBL" id="GEEE01003861">
    <property type="protein sequence ID" value="JAP59364.1"/>
    <property type="molecule type" value="Transcribed_RNA"/>
</dbReference>
<sequence>MFSMCCWRMVMFGVWAVFLCAKLVFAADVLSLTNGDFDSKLKENDITLVKFYAPWCGHCKRIAPEFEAAATQLKESQPNVQLAEVDCTTEKDLCERYGVTGYPTLKVFQKADFGTPENYEGGREKDDIVNYMTTLARPASTEFTSLTEMEDLLPLSRPVVTAQLAGDSASTEEFHKCSKGLRRIVTFMHTNKKIIDAAKDIVLQLRTPQQYRSKLEKDVLIYDGEFKADALKSWITENAFGVAGVRDAETSKYMSKLPMVIAYTKIDLDRAPADFRYWHNRLVKAAQESEIKIKFAVSDPSVFYQEVSEFGIEDINVRKTPLVTITNEKGQHFLMEEDFSVESVKQFVKKFSAGLLKPYIKSEPIPTEKDGHVTKAVAKNFDEVVLNPNKDVLIEFYAPWCGHCKQLKPKYDKLAEMLSSEPNVVIAAMDATANTVLPIFPVTGYPTIYWVPRNSKGKPVPYEGERSTEAMLTYVAAHATDELTGYDRSGSPKKSEL</sequence>